<sequence length="287" mass="32469">MSFSSSLSNKSNHTERTANILRQSERVTAVIRKISQETPTVKSFVLEPKKATKNIDFLPGQWLDVFIPNVSIIGGFSITSTPRHLQLTNTLDLAVKYSTHPPAKWFHEEATLGSVVDIRVGGEFYYDAQKEKENGTRRLLFIAGGVGINPLMSMLASVIEAKEISFQNEEPENNIEKIQLLYSARTLDELLFFGRIEQLTKKNCGSLSFDCFYFLTREDPPSSQSPRINEKFLIDLLIDDHDDKDKKDIKHLKSFLCGPTQMQKDVVGWLVNGVGLSENQVALENWE</sequence>
<dbReference type="PANTHER" id="PTHR46505:SF1">
    <property type="entry name" value="OXIDOREDUCTASE NAD-BINDING DOMAIN-CONTAINING PROTEIN 1"/>
    <property type="match status" value="1"/>
</dbReference>
<dbReference type="InterPro" id="IPR052128">
    <property type="entry name" value="Oxidoreductase_NAD-binding"/>
</dbReference>
<keyword evidence="6" id="KW-1185">Reference proteome</keyword>
<protein>
    <recommendedName>
        <fullName evidence="3">Oxidoreductase NAD-binding domain-containing protein 1</fullName>
    </recommendedName>
</protein>
<accession>A0A9N8ZE05</accession>
<dbReference type="AlphaFoldDB" id="A0A9N8ZE05"/>
<dbReference type="Gene3D" id="2.40.30.10">
    <property type="entry name" value="Translation factors"/>
    <property type="match status" value="1"/>
</dbReference>
<keyword evidence="2" id="KW-0520">NAD</keyword>
<keyword evidence="1" id="KW-0560">Oxidoreductase</keyword>
<dbReference type="PROSITE" id="PS51384">
    <property type="entry name" value="FAD_FR"/>
    <property type="match status" value="1"/>
</dbReference>
<evidence type="ECO:0000313" key="6">
    <source>
        <dbReference type="Proteomes" id="UP000789831"/>
    </source>
</evidence>
<dbReference type="Pfam" id="PF00175">
    <property type="entry name" value="NAD_binding_1"/>
    <property type="match status" value="1"/>
</dbReference>
<dbReference type="InterPro" id="IPR017927">
    <property type="entry name" value="FAD-bd_FR_type"/>
</dbReference>
<organism evidence="5 6">
    <name type="scientific">Ambispora gerdemannii</name>
    <dbReference type="NCBI Taxonomy" id="144530"/>
    <lineage>
        <taxon>Eukaryota</taxon>
        <taxon>Fungi</taxon>
        <taxon>Fungi incertae sedis</taxon>
        <taxon>Mucoromycota</taxon>
        <taxon>Glomeromycotina</taxon>
        <taxon>Glomeromycetes</taxon>
        <taxon>Archaeosporales</taxon>
        <taxon>Ambisporaceae</taxon>
        <taxon>Ambispora</taxon>
    </lineage>
</organism>
<dbReference type="InterPro" id="IPR039261">
    <property type="entry name" value="FNR_nucleotide-bd"/>
</dbReference>
<dbReference type="PRINTS" id="PR00410">
    <property type="entry name" value="PHEHYDRXLASE"/>
</dbReference>
<proteinExistence type="predicted"/>
<reference evidence="5" key="1">
    <citation type="submission" date="2021-06" db="EMBL/GenBank/DDBJ databases">
        <authorList>
            <person name="Kallberg Y."/>
            <person name="Tangrot J."/>
            <person name="Rosling A."/>
        </authorList>
    </citation>
    <scope>NUCLEOTIDE SEQUENCE</scope>
    <source>
        <strain evidence="5">MT106</strain>
    </source>
</reference>
<evidence type="ECO:0000256" key="3">
    <source>
        <dbReference type="ARBA" id="ARBA00040516"/>
    </source>
</evidence>
<dbReference type="CDD" id="cd00322">
    <property type="entry name" value="FNR_like"/>
    <property type="match status" value="1"/>
</dbReference>
<name>A0A9N8ZE05_9GLOM</name>
<dbReference type="PANTHER" id="PTHR46505">
    <property type="entry name" value="OXIDOREDUCTASE NAD-BINDING DOMAIN-CONTAINING PROTEIN 1"/>
    <property type="match status" value="1"/>
</dbReference>
<dbReference type="Proteomes" id="UP000789831">
    <property type="component" value="Unassembled WGS sequence"/>
</dbReference>
<dbReference type="GO" id="GO:0005739">
    <property type="term" value="C:mitochondrion"/>
    <property type="evidence" value="ECO:0007669"/>
    <property type="project" value="TreeGrafter"/>
</dbReference>
<evidence type="ECO:0000313" key="5">
    <source>
        <dbReference type="EMBL" id="CAG8493323.1"/>
    </source>
</evidence>
<evidence type="ECO:0000256" key="1">
    <source>
        <dbReference type="ARBA" id="ARBA00023002"/>
    </source>
</evidence>
<dbReference type="SUPFAM" id="SSF52343">
    <property type="entry name" value="Ferredoxin reductase-like, C-terminal NADP-linked domain"/>
    <property type="match status" value="1"/>
</dbReference>
<dbReference type="InterPro" id="IPR017938">
    <property type="entry name" value="Riboflavin_synthase-like_b-brl"/>
</dbReference>
<dbReference type="GO" id="GO:0016491">
    <property type="term" value="F:oxidoreductase activity"/>
    <property type="evidence" value="ECO:0007669"/>
    <property type="project" value="UniProtKB-KW"/>
</dbReference>
<evidence type="ECO:0000259" key="4">
    <source>
        <dbReference type="PROSITE" id="PS51384"/>
    </source>
</evidence>
<dbReference type="EMBL" id="CAJVPL010000408">
    <property type="protein sequence ID" value="CAG8493323.1"/>
    <property type="molecule type" value="Genomic_DNA"/>
</dbReference>
<gene>
    <name evidence="5" type="ORF">AGERDE_LOCUS3867</name>
</gene>
<dbReference type="InterPro" id="IPR001433">
    <property type="entry name" value="OxRdtase_FAD/NAD-bd"/>
</dbReference>
<dbReference type="Gene3D" id="3.40.50.80">
    <property type="entry name" value="Nucleotide-binding domain of ferredoxin-NADP reductase (FNR) module"/>
    <property type="match status" value="1"/>
</dbReference>
<feature type="domain" description="FAD-binding FR-type" evidence="4">
    <location>
        <begin position="24"/>
        <end position="140"/>
    </location>
</feature>
<dbReference type="SUPFAM" id="SSF63380">
    <property type="entry name" value="Riboflavin synthase domain-like"/>
    <property type="match status" value="1"/>
</dbReference>
<comment type="caution">
    <text evidence="5">The sequence shown here is derived from an EMBL/GenBank/DDBJ whole genome shotgun (WGS) entry which is preliminary data.</text>
</comment>
<evidence type="ECO:0000256" key="2">
    <source>
        <dbReference type="ARBA" id="ARBA00023027"/>
    </source>
</evidence>
<dbReference type="OrthoDB" id="436496at2759"/>